<comment type="caution">
    <text evidence="3">The sequence shown here is derived from an EMBL/GenBank/DDBJ whole genome shotgun (WGS) entry which is preliminary data.</text>
</comment>
<dbReference type="Proteomes" id="UP000276829">
    <property type="component" value="Unassembled WGS sequence"/>
</dbReference>
<evidence type="ECO:0000313" key="3">
    <source>
        <dbReference type="EMBL" id="RMM69538.1"/>
    </source>
</evidence>
<dbReference type="Proteomes" id="UP000279057">
    <property type="component" value="Unassembled WGS sequence"/>
</dbReference>
<reference evidence="4 5" key="1">
    <citation type="submission" date="2018-08" db="EMBL/GenBank/DDBJ databases">
        <title>Recombination of ecologically and evolutionarily significant loci maintains genetic cohesion in the Pseudomonas syringae species complex.</title>
        <authorList>
            <person name="Dillon M."/>
            <person name="Thakur S."/>
            <person name="Almeida R.N.D."/>
            <person name="Weir B.S."/>
            <person name="Guttman D.S."/>
        </authorList>
    </citation>
    <scope>NUCLEOTIDE SEQUENCE [LARGE SCALE GENOMIC DNA]</scope>
    <source>
        <strain evidence="3 4">ICMP 4324</strain>
        <strain evidence="2 5">ICMP 4332</strain>
    </source>
</reference>
<proteinExistence type="predicted"/>
<dbReference type="EMBL" id="RBON01000133">
    <property type="protein sequence ID" value="RMM69538.1"/>
    <property type="molecule type" value="Genomic_DNA"/>
</dbReference>
<accession>A0A3M3G779</accession>
<evidence type="ECO:0000256" key="1">
    <source>
        <dbReference type="SAM" id="Phobius"/>
    </source>
</evidence>
<feature type="transmembrane region" description="Helical" evidence="1">
    <location>
        <begin position="23"/>
        <end position="42"/>
    </location>
</feature>
<dbReference type="AlphaFoldDB" id="A0A3M3G779"/>
<keyword evidence="1" id="KW-0812">Transmembrane</keyword>
<protein>
    <submittedName>
        <fullName evidence="3">Uncharacterized protein</fullName>
    </submittedName>
</protein>
<organism evidence="3 4">
    <name type="scientific">Pseudomonas savastanoi pv. glycinea</name>
    <name type="common">Pseudomonas syringae pv. glycinea</name>
    <dbReference type="NCBI Taxonomy" id="318"/>
    <lineage>
        <taxon>Bacteria</taxon>
        <taxon>Pseudomonadati</taxon>
        <taxon>Pseudomonadota</taxon>
        <taxon>Gammaproteobacteria</taxon>
        <taxon>Pseudomonadales</taxon>
        <taxon>Pseudomonadaceae</taxon>
        <taxon>Pseudomonas</taxon>
    </lineage>
</organism>
<keyword evidence="1" id="KW-1133">Transmembrane helix</keyword>
<feature type="transmembrane region" description="Helical" evidence="1">
    <location>
        <begin position="63"/>
        <end position="84"/>
    </location>
</feature>
<keyword evidence="1" id="KW-0472">Membrane</keyword>
<dbReference type="EMBL" id="RBOM01000090">
    <property type="protein sequence ID" value="RMM66342.1"/>
    <property type="molecule type" value="Genomic_DNA"/>
</dbReference>
<name>A0A3M3G779_PSESG</name>
<evidence type="ECO:0000313" key="4">
    <source>
        <dbReference type="Proteomes" id="UP000276829"/>
    </source>
</evidence>
<evidence type="ECO:0000313" key="2">
    <source>
        <dbReference type="EMBL" id="RMM66342.1"/>
    </source>
</evidence>
<sequence length="143" mass="15471">MNKHAKLNFFHRPKNSFTVIKKIYIIHVANNLLFSNFNAVICSHPIIKPRRENIMNRVTAKSALKALVVTTIAIIGLQGTAFAATGIQTTPAVDGKHALVQEAGKTEATRTTSAPLQVATRLKNGFPINNACDDTGLPCPPRG</sequence>
<evidence type="ECO:0000313" key="5">
    <source>
        <dbReference type="Proteomes" id="UP000279057"/>
    </source>
</evidence>
<gene>
    <name evidence="3" type="ORF">ALQ73_02208</name>
    <name evidence="2" type="ORF">ALQ74_02301</name>
</gene>